<protein>
    <submittedName>
        <fullName evidence="1">Uncharacterized protein</fullName>
    </submittedName>
</protein>
<gene>
    <name evidence="1" type="ORF">K444DRAFT_660048</name>
</gene>
<evidence type="ECO:0000313" key="1">
    <source>
        <dbReference type="EMBL" id="PMD64852.1"/>
    </source>
</evidence>
<reference evidence="1 2" key="1">
    <citation type="submission" date="2016-04" db="EMBL/GenBank/DDBJ databases">
        <title>A degradative enzymes factory behind the ericoid mycorrhizal symbiosis.</title>
        <authorList>
            <consortium name="DOE Joint Genome Institute"/>
            <person name="Martino E."/>
            <person name="Morin E."/>
            <person name="Grelet G."/>
            <person name="Kuo A."/>
            <person name="Kohler A."/>
            <person name="Daghino S."/>
            <person name="Barry K."/>
            <person name="Choi C."/>
            <person name="Cichocki N."/>
            <person name="Clum A."/>
            <person name="Copeland A."/>
            <person name="Hainaut M."/>
            <person name="Haridas S."/>
            <person name="Labutti K."/>
            <person name="Lindquist E."/>
            <person name="Lipzen A."/>
            <person name="Khouja H.-R."/>
            <person name="Murat C."/>
            <person name="Ohm R."/>
            <person name="Olson A."/>
            <person name="Spatafora J."/>
            <person name="Veneault-Fourrey C."/>
            <person name="Henrissat B."/>
            <person name="Grigoriev I."/>
            <person name="Martin F."/>
            <person name="Perotto S."/>
        </authorList>
    </citation>
    <scope>NUCLEOTIDE SEQUENCE [LARGE SCALE GENOMIC DNA]</scope>
    <source>
        <strain evidence="1 2">E</strain>
    </source>
</reference>
<evidence type="ECO:0000313" key="2">
    <source>
        <dbReference type="Proteomes" id="UP000235371"/>
    </source>
</evidence>
<dbReference type="Gene3D" id="3.40.50.1460">
    <property type="match status" value="1"/>
</dbReference>
<dbReference type="OrthoDB" id="3223806at2759"/>
<dbReference type="EMBL" id="KZ613747">
    <property type="protein sequence ID" value="PMD64852.1"/>
    <property type="molecule type" value="Genomic_DNA"/>
</dbReference>
<dbReference type="Gene3D" id="3.40.50.12660">
    <property type="match status" value="1"/>
</dbReference>
<dbReference type="Proteomes" id="UP000235371">
    <property type="component" value="Unassembled WGS sequence"/>
</dbReference>
<dbReference type="RefSeq" id="XP_024741756.1">
    <property type="nucleotide sequence ID" value="XM_024886424.1"/>
</dbReference>
<keyword evidence="2" id="KW-1185">Reference proteome</keyword>
<dbReference type="GeneID" id="36594501"/>
<dbReference type="AlphaFoldDB" id="A0A2J6TPB5"/>
<name>A0A2J6TPB5_9HELO</name>
<proteinExistence type="predicted"/>
<organism evidence="1 2">
    <name type="scientific">Hyaloscypha bicolor E</name>
    <dbReference type="NCBI Taxonomy" id="1095630"/>
    <lineage>
        <taxon>Eukaryota</taxon>
        <taxon>Fungi</taxon>
        <taxon>Dikarya</taxon>
        <taxon>Ascomycota</taxon>
        <taxon>Pezizomycotina</taxon>
        <taxon>Leotiomycetes</taxon>
        <taxon>Helotiales</taxon>
        <taxon>Hyaloscyphaceae</taxon>
        <taxon>Hyaloscypha</taxon>
        <taxon>Hyaloscypha bicolor</taxon>
    </lineage>
</organism>
<accession>A0A2J6TPB5</accession>
<dbReference type="InParanoid" id="A0A2J6TPB5"/>
<sequence length="601" mass="67861">MGSEPKSSMRHYAILIGICFTPLERRSEWQPLKGCVQDVQSMRKQLMKSFPHSDTQVLTASLQHPDDARPSGSVVRDRLDPLVKYLPYNLAVDVAHPPEPDPAPNEENEDAGPVYRAASSRLNWLIDPEGYVVLAACGPTEKAMELDFGNGQFYGALSYFLVRAFIRRGGVGGKHQYIYSHIVSRFREKCPNQRPMLYGNNTLSFFTDSTFPWHAAPIPVVKTATGLQLEAGLAHGISSEDFFAIDPDDPTSDLTIASTSSPLTFKATEVRGLTSDLELLDSNAGAFTAASGLTATAITRLSLRRFTIGLNLQIPRSEVWSKAVHDRVSLHITYVDGTEDATTFTFIVTVLTNDYYQIREYGDLIPDKLLPKSMYPLEENAEFVLDVMEHVAQYWDIYNLREPNYSENPLREQFGVSLVASDDRNYHSQCCHPTTHPMALVKDGDSLELVVLNWGLSALYVNVFAMGAIWDVEDLLYANHEVIPQRLSYNALEFFNNTSHNSGEWRLKIRMSLPKELGDSIERCDDYIKVCITSQPTSFTSLEQPNLGEFLTLRRKNRHRHRRGEQDTSASLEAWAMLTFPVHTYEAGAWEDMMRDPWERT</sequence>